<dbReference type="Proteomes" id="UP000603904">
    <property type="component" value="Unassembled WGS sequence"/>
</dbReference>
<dbReference type="EMBL" id="BOOC01000021">
    <property type="protein sequence ID" value="GIH41321.1"/>
    <property type="molecule type" value="Genomic_DNA"/>
</dbReference>
<sequence>MTEAEVRRLVREWYEALDRHDPVEKVAVFLANEGLVMKFPEGTLHGLDDFRGWYDTVINRFFDEVHELKAVDVTPAGPGQADVRVVVNWQARIWDRPAPRSAWLGFDATQTWSVVSEDGAVRIRSYVVDALDPMPGSASL</sequence>
<dbReference type="InterPro" id="IPR032710">
    <property type="entry name" value="NTF2-like_dom_sf"/>
</dbReference>
<reference evidence="2 3" key="1">
    <citation type="submission" date="2021-01" db="EMBL/GenBank/DDBJ databases">
        <title>Whole genome shotgun sequence of Microbispora corallina NBRC 16416.</title>
        <authorList>
            <person name="Komaki H."/>
            <person name="Tamura T."/>
        </authorList>
    </citation>
    <scope>NUCLEOTIDE SEQUENCE [LARGE SCALE GENOMIC DNA]</scope>
    <source>
        <strain evidence="2 3">NBRC 16416</strain>
    </source>
</reference>
<comment type="caution">
    <text evidence="2">The sequence shown here is derived from an EMBL/GenBank/DDBJ whole genome shotgun (WGS) entry which is preliminary data.</text>
</comment>
<protein>
    <recommendedName>
        <fullName evidence="1">SnoaL-like domain-containing protein</fullName>
    </recommendedName>
</protein>
<dbReference type="RefSeq" id="WP_204058666.1">
    <property type="nucleotide sequence ID" value="NZ_BAAAGP010000012.1"/>
</dbReference>
<name>A0ABQ4G2N3_9ACTN</name>
<evidence type="ECO:0000313" key="3">
    <source>
        <dbReference type="Proteomes" id="UP000603904"/>
    </source>
</evidence>
<feature type="domain" description="SnoaL-like" evidence="1">
    <location>
        <begin position="3"/>
        <end position="126"/>
    </location>
</feature>
<evidence type="ECO:0000313" key="2">
    <source>
        <dbReference type="EMBL" id="GIH41321.1"/>
    </source>
</evidence>
<dbReference type="CDD" id="cd00531">
    <property type="entry name" value="NTF2_like"/>
    <property type="match status" value="1"/>
</dbReference>
<keyword evidence="3" id="KW-1185">Reference proteome</keyword>
<proteinExistence type="predicted"/>
<dbReference type="InterPro" id="IPR037401">
    <property type="entry name" value="SnoaL-like"/>
</dbReference>
<gene>
    <name evidence="2" type="ORF">Mco01_43210</name>
</gene>
<accession>A0ABQ4G2N3</accession>
<dbReference type="Pfam" id="PF13577">
    <property type="entry name" value="SnoaL_4"/>
    <property type="match status" value="1"/>
</dbReference>
<evidence type="ECO:0000259" key="1">
    <source>
        <dbReference type="Pfam" id="PF13577"/>
    </source>
</evidence>
<organism evidence="2 3">
    <name type="scientific">Microbispora corallina</name>
    <dbReference type="NCBI Taxonomy" id="83302"/>
    <lineage>
        <taxon>Bacteria</taxon>
        <taxon>Bacillati</taxon>
        <taxon>Actinomycetota</taxon>
        <taxon>Actinomycetes</taxon>
        <taxon>Streptosporangiales</taxon>
        <taxon>Streptosporangiaceae</taxon>
        <taxon>Microbispora</taxon>
    </lineage>
</organism>
<dbReference type="SUPFAM" id="SSF54427">
    <property type="entry name" value="NTF2-like"/>
    <property type="match status" value="1"/>
</dbReference>
<dbReference type="Gene3D" id="3.10.450.50">
    <property type="match status" value="1"/>
</dbReference>